<evidence type="ECO:0000313" key="2">
    <source>
        <dbReference type="EMBL" id="ATZ59728.1"/>
    </source>
</evidence>
<dbReference type="Pfam" id="PF13197">
    <property type="entry name" value="DUF4013"/>
    <property type="match status" value="1"/>
</dbReference>
<proteinExistence type="predicted"/>
<dbReference type="RefSeq" id="WP_100815479.1">
    <property type="nucleotide sequence ID" value="NZ_CP017803.1"/>
</dbReference>
<evidence type="ECO:0000313" key="3">
    <source>
        <dbReference type="Proteomes" id="UP000232133"/>
    </source>
</evidence>
<feature type="transmembrane region" description="Helical" evidence="1">
    <location>
        <begin position="202"/>
        <end position="225"/>
    </location>
</feature>
<dbReference type="GeneID" id="35118610"/>
<dbReference type="Proteomes" id="UP000232133">
    <property type="component" value="Chromosome"/>
</dbReference>
<protein>
    <recommendedName>
        <fullName evidence="4">DUF4013 domain-containing protein</fullName>
    </recommendedName>
</protein>
<reference evidence="2 3" key="1">
    <citation type="submission" date="2016-10" db="EMBL/GenBank/DDBJ databases">
        <authorList>
            <person name="Varghese N."/>
        </authorList>
    </citation>
    <scope>NUCLEOTIDE SEQUENCE [LARGE SCALE GENOMIC DNA]</scope>
    <source>
        <strain evidence="2 3">KB11</strain>
    </source>
</reference>
<keyword evidence="1" id="KW-1133">Transmembrane helix</keyword>
<accession>A0A2H4U6I8</accession>
<dbReference type="AlphaFoldDB" id="A0A2H4U6I8"/>
<keyword evidence="1" id="KW-0472">Membrane</keyword>
<feature type="transmembrane region" description="Helical" evidence="1">
    <location>
        <begin position="231"/>
        <end position="253"/>
    </location>
</feature>
<gene>
    <name evidence="2" type="ORF">BK798_04490</name>
</gene>
<dbReference type="EMBL" id="CP017803">
    <property type="protein sequence ID" value="ATZ59728.1"/>
    <property type="molecule type" value="Genomic_DNA"/>
</dbReference>
<feature type="transmembrane region" description="Helical" evidence="1">
    <location>
        <begin position="95"/>
        <end position="123"/>
    </location>
</feature>
<organism evidence="2 3">
    <name type="scientific">Methanobrevibacter smithii</name>
    <dbReference type="NCBI Taxonomy" id="2173"/>
    <lineage>
        <taxon>Archaea</taxon>
        <taxon>Methanobacteriati</taxon>
        <taxon>Methanobacteriota</taxon>
        <taxon>Methanomada group</taxon>
        <taxon>Methanobacteria</taxon>
        <taxon>Methanobacteriales</taxon>
        <taxon>Methanobacteriaceae</taxon>
        <taxon>Methanobrevibacter</taxon>
    </lineage>
</organism>
<feature type="transmembrane region" description="Helical" evidence="1">
    <location>
        <begin position="48"/>
        <end position="74"/>
    </location>
</feature>
<sequence length="306" mass="34518">MDLGENIKKSFAYPLCDYNKFAMIGVLSVFSVLYSVCSSFAWDNPGVIVISVLISSIFFVYLMGFSVSVIECGINLKEKIPDFKVGRDISNFFKYLALSIVYGIVPGIIIFITILGSGILKIFTDISPYIQYGNTDIPPDLLSSFMFAFLIILLVTVVVTVIQSIFTNLGVARMAANNSFSDGLDFFEVFNDIGKIGWFKTVGWFIVICVLNMVFFMISMGIMMIPYVGVILAAFFMMTFMKLFNSYSVGLLYSDAYKISKTQEDIKEIPKAENISERRDVLDEYEEISKNKKEDTIDSMYSEKDE</sequence>
<evidence type="ECO:0008006" key="4">
    <source>
        <dbReference type="Google" id="ProtNLM"/>
    </source>
</evidence>
<keyword evidence="1" id="KW-0812">Transmembrane</keyword>
<name>A0A2H4U6I8_METSM</name>
<evidence type="ECO:0000256" key="1">
    <source>
        <dbReference type="SAM" id="Phobius"/>
    </source>
</evidence>
<feature type="transmembrane region" description="Helical" evidence="1">
    <location>
        <begin position="143"/>
        <end position="166"/>
    </location>
</feature>
<feature type="transmembrane region" description="Helical" evidence="1">
    <location>
        <begin position="21"/>
        <end position="42"/>
    </location>
</feature>
<dbReference type="InterPro" id="IPR025098">
    <property type="entry name" value="DUF4013"/>
</dbReference>